<comment type="caution">
    <text evidence="5">The sequence shown here is derived from an EMBL/GenBank/DDBJ whole genome shotgun (WGS) entry which is preliminary data.</text>
</comment>
<gene>
    <name evidence="5" type="ORF">CHU95_05425</name>
</gene>
<keyword evidence="1" id="KW-0067">ATP-binding</keyword>
<feature type="binding site" evidence="1">
    <location>
        <position position="73"/>
    </location>
    <ligand>
        <name>ATP</name>
        <dbReference type="ChEBI" id="CHEBI:30616"/>
    </ligand>
</feature>
<proteinExistence type="predicted"/>
<dbReference type="InterPro" id="IPR003812">
    <property type="entry name" value="Fido"/>
</dbReference>
<feature type="binding site" evidence="1">
    <location>
        <position position="211"/>
    </location>
    <ligand>
        <name>ATP</name>
        <dbReference type="ChEBI" id="CHEBI:30616"/>
    </ligand>
</feature>
<dbReference type="Pfam" id="PF13784">
    <property type="entry name" value="Fic_N"/>
    <property type="match status" value="1"/>
</dbReference>
<dbReference type="PROSITE" id="PS51459">
    <property type="entry name" value="FIDO"/>
    <property type="match status" value="1"/>
</dbReference>
<dbReference type="OrthoDB" id="9813719at2"/>
<dbReference type="InterPro" id="IPR036597">
    <property type="entry name" value="Fido-like_dom_sf"/>
</dbReference>
<keyword evidence="6" id="KW-1185">Reference proteome</keyword>
<dbReference type="InterPro" id="IPR025758">
    <property type="entry name" value="Fic/DOC_N"/>
</dbReference>
<accession>A0A255Z455</accession>
<dbReference type="RefSeq" id="WP_094454505.1">
    <property type="nucleotide sequence ID" value="NZ_NOXU01000023.1"/>
</dbReference>
<reference evidence="5 6" key="1">
    <citation type="submission" date="2017-07" db="EMBL/GenBank/DDBJ databases">
        <title>Niveispirillum cyanobacteriorum sp. nov., isolated from cyanobacterial aggregates in a eutrophic lake.</title>
        <authorList>
            <person name="Cai H."/>
        </authorList>
    </citation>
    <scope>NUCLEOTIDE SEQUENCE [LARGE SCALE GENOMIC DNA]</scope>
    <source>
        <strain evidence="6">TH1-14</strain>
    </source>
</reference>
<dbReference type="PANTHER" id="PTHR13504:SF38">
    <property type="entry name" value="FIDO DOMAIN-CONTAINING PROTEIN"/>
    <property type="match status" value="1"/>
</dbReference>
<dbReference type="GO" id="GO:0005524">
    <property type="term" value="F:ATP binding"/>
    <property type="evidence" value="ECO:0007669"/>
    <property type="project" value="UniProtKB-KW"/>
</dbReference>
<feature type="binding site" evidence="1">
    <location>
        <begin position="216"/>
        <end position="222"/>
    </location>
    <ligand>
        <name>ATP</name>
        <dbReference type="ChEBI" id="CHEBI:30616"/>
    </ligand>
</feature>
<evidence type="ECO:0000256" key="3">
    <source>
        <dbReference type="PIRSR" id="PIRSR640198-2"/>
    </source>
</evidence>
<evidence type="ECO:0000256" key="2">
    <source>
        <dbReference type="PIRSR" id="PIRSR640198-1"/>
    </source>
</evidence>
<protein>
    <submittedName>
        <fullName evidence="5">Cell filamentation protein Fic</fullName>
    </submittedName>
</protein>
<dbReference type="Pfam" id="PF02661">
    <property type="entry name" value="Fic"/>
    <property type="match status" value="1"/>
</dbReference>
<feature type="binding site" evidence="1">
    <location>
        <position position="253"/>
    </location>
    <ligand>
        <name>ATP</name>
        <dbReference type="ChEBI" id="CHEBI:30616"/>
    </ligand>
</feature>
<keyword evidence="1" id="KW-0547">Nucleotide-binding</keyword>
<dbReference type="PIRSF" id="PIRSF038925">
    <property type="entry name" value="AMP-prot_trans"/>
    <property type="match status" value="1"/>
</dbReference>
<dbReference type="Gene3D" id="1.10.3290.10">
    <property type="entry name" value="Fido-like domain"/>
    <property type="match status" value="1"/>
</dbReference>
<feature type="active site" evidence="2">
    <location>
        <position position="211"/>
    </location>
</feature>
<feature type="binding site" evidence="3">
    <location>
        <begin position="215"/>
        <end position="222"/>
    </location>
    <ligand>
        <name>ATP</name>
        <dbReference type="ChEBI" id="CHEBI:30616"/>
    </ligand>
</feature>
<evidence type="ECO:0000313" key="5">
    <source>
        <dbReference type="EMBL" id="OYQ36229.1"/>
    </source>
</evidence>
<dbReference type="InterPro" id="IPR026287">
    <property type="entry name" value="SoFic-like"/>
</dbReference>
<dbReference type="SUPFAM" id="SSF140931">
    <property type="entry name" value="Fic-like"/>
    <property type="match status" value="1"/>
</dbReference>
<dbReference type="Proteomes" id="UP000216998">
    <property type="component" value="Unassembled WGS sequence"/>
</dbReference>
<feature type="domain" description="Fido" evidence="4">
    <location>
        <begin position="127"/>
        <end position="275"/>
    </location>
</feature>
<dbReference type="EMBL" id="NOXU01000023">
    <property type="protein sequence ID" value="OYQ36229.1"/>
    <property type="molecule type" value="Genomic_DNA"/>
</dbReference>
<dbReference type="PANTHER" id="PTHR13504">
    <property type="entry name" value="FIDO DOMAIN-CONTAINING PROTEIN DDB_G0283145"/>
    <property type="match status" value="1"/>
</dbReference>
<dbReference type="InterPro" id="IPR040198">
    <property type="entry name" value="Fido_containing"/>
</dbReference>
<organism evidence="5 6">
    <name type="scientific">Niveispirillum lacus</name>
    <dbReference type="NCBI Taxonomy" id="1981099"/>
    <lineage>
        <taxon>Bacteria</taxon>
        <taxon>Pseudomonadati</taxon>
        <taxon>Pseudomonadota</taxon>
        <taxon>Alphaproteobacteria</taxon>
        <taxon>Rhodospirillales</taxon>
        <taxon>Azospirillaceae</taxon>
        <taxon>Niveispirillum</taxon>
    </lineage>
</organism>
<name>A0A255Z455_9PROT</name>
<evidence type="ECO:0000259" key="4">
    <source>
        <dbReference type="PROSITE" id="PS51459"/>
    </source>
</evidence>
<evidence type="ECO:0000256" key="1">
    <source>
        <dbReference type="PIRSR" id="PIRSR038925-1"/>
    </source>
</evidence>
<dbReference type="AlphaFoldDB" id="A0A255Z455"/>
<sequence length="378" mass="42902">MKTPNGYDLGEAVQYHYGKFPPVIGDYARIVKPLTRATAALARYDQMLKSLHNNDILLAPLRSQEAVISSRMEGTVSTLDEVLRIEAEFDEAADEAHGNARSEAVEVYLYSRAMALAQKSIQEGAPISNWLIRSAHRVLLGFGRGAHQSPGEFKTEQNYLADRLHRQILFVPISPEFLNDGMEALFRYMADDDQEILIRTALAHLEFEALHPFKDGNGRIGRMLIPLMLWKAGTISEPYFYVSDYFERNKDEYIDRMRAASASGAWDDWVLFFLSALEAQARQNLETAEKIASLYEEMKERFRDILYSKWTISALDFIFTRPVFRNSSFTSRSGIPGPTAHKFTRSLVDAGLLRTLEAASGRRPALYAFEPLLELVRS</sequence>
<evidence type="ECO:0000313" key="6">
    <source>
        <dbReference type="Proteomes" id="UP000216998"/>
    </source>
</evidence>